<accession>A0A183N6Z8</accession>
<keyword evidence="8" id="KW-1185">Reference proteome</keyword>
<keyword evidence="2" id="KW-0479">Metal-binding</keyword>
<dbReference type="STRING" id="48269.A0A183N6Z8"/>
<protein>
    <submittedName>
        <fullName evidence="7">Uncharacterized protein</fullName>
    </submittedName>
</protein>
<evidence type="ECO:0000256" key="6">
    <source>
        <dbReference type="SAM" id="MobiDB-lite"/>
    </source>
</evidence>
<evidence type="ECO:0000313" key="7">
    <source>
        <dbReference type="EMBL" id="VDP49806.1"/>
    </source>
</evidence>
<feature type="non-terminal residue" evidence="7">
    <location>
        <position position="306"/>
    </location>
</feature>
<dbReference type="Gene3D" id="3.30.1740.10">
    <property type="entry name" value="Zinc finger, PARP-type"/>
    <property type="match status" value="1"/>
</dbReference>
<evidence type="ECO:0000256" key="2">
    <source>
        <dbReference type="ARBA" id="ARBA00022723"/>
    </source>
</evidence>
<sequence length="306" mass="34476">MQVEYKFDVDYAKSNRSKCNKCRVEIDQNSLRIAMLVQAPNFDGKIPRWFHYDCFWKSKAHVESTAEIKHFDSIRWEDQEKIRSAINSEIGSLKPTKTRKFTVKLSDGDLSCTHCQKPLKHERHTVCESGKKPTFMCHLSCFLKSNECPEDISQNTLPRCGQPGSDISPHTRNSTRDQVGHIQIPPTPPNKSLISTTNPSYIPLSPRTARANDSTTRNVIPGLLKPRSKLHVGAFNVRTLCQIGQQASLARTLESRAKNVCCFFETRTQDLNRVIHLTSPCQNKEPTRVTLRVSGSPDSASRGLAG</sequence>
<keyword evidence="4" id="KW-0862">Zinc</keyword>
<dbReference type="Proteomes" id="UP000277204">
    <property type="component" value="Unassembled WGS sequence"/>
</dbReference>
<evidence type="ECO:0000256" key="1">
    <source>
        <dbReference type="ARBA" id="ARBA00004123"/>
    </source>
</evidence>
<feature type="region of interest" description="Disordered" evidence="6">
    <location>
        <begin position="160"/>
        <end position="198"/>
    </location>
</feature>
<dbReference type="InterPro" id="IPR001510">
    <property type="entry name" value="Znf_PARP"/>
</dbReference>
<dbReference type="Pfam" id="PF00645">
    <property type="entry name" value="zf-PARP"/>
    <property type="match status" value="1"/>
</dbReference>
<dbReference type="GO" id="GO:0003677">
    <property type="term" value="F:DNA binding"/>
    <property type="evidence" value="ECO:0007669"/>
    <property type="project" value="InterPro"/>
</dbReference>
<dbReference type="GO" id="GO:0005634">
    <property type="term" value="C:nucleus"/>
    <property type="evidence" value="ECO:0007669"/>
    <property type="project" value="UniProtKB-SubCell"/>
</dbReference>
<proteinExistence type="predicted"/>
<dbReference type="GO" id="GO:0008270">
    <property type="term" value="F:zinc ion binding"/>
    <property type="evidence" value="ECO:0007669"/>
    <property type="project" value="UniProtKB-KW"/>
</dbReference>
<dbReference type="PROSITE" id="PS50064">
    <property type="entry name" value="ZF_PARP_2"/>
    <property type="match status" value="1"/>
</dbReference>
<comment type="subcellular location">
    <subcellularLocation>
        <location evidence="1">Nucleus</location>
    </subcellularLocation>
</comment>
<keyword evidence="5" id="KW-0539">Nucleus</keyword>
<dbReference type="SUPFAM" id="SSF57716">
    <property type="entry name" value="Glucocorticoid receptor-like (DNA-binding domain)"/>
    <property type="match status" value="1"/>
</dbReference>
<dbReference type="AlphaFoldDB" id="A0A183N6Z8"/>
<keyword evidence="3" id="KW-0863">Zinc-finger</keyword>
<evidence type="ECO:0000256" key="4">
    <source>
        <dbReference type="ARBA" id="ARBA00022833"/>
    </source>
</evidence>
<evidence type="ECO:0000256" key="5">
    <source>
        <dbReference type="ARBA" id="ARBA00023242"/>
    </source>
</evidence>
<reference evidence="7 8" key="1">
    <citation type="submission" date="2018-11" db="EMBL/GenBank/DDBJ databases">
        <authorList>
            <consortium name="Pathogen Informatics"/>
        </authorList>
    </citation>
    <scope>NUCLEOTIDE SEQUENCE [LARGE SCALE GENOMIC DNA]</scope>
    <source>
        <strain evidence="7 8">Zambia</strain>
    </source>
</reference>
<gene>
    <name evidence="7" type="ORF">SMRZ_LOCUS24073</name>
</gene>
<evidence type="ECO:0000313" key="8">
    <source>
        <dbReference type="Proteomes" id="UP000277204"/>
    </source>
</evidence>
<dbReference type="EMBL" id="UZAI01020130">
    <property type="protein sequence ID" value="VDP49806.1"/>
    <property type="molecule type" value="Genomic_DNA"/>
</dbReference>
<dbReference type="InterPro" id="IPR036957">
    <property type="entry name" value="Znf_PARP_sf"/>
</dbReference>
<dbReference type="SMART" id="SM01336">
    <property type="entry name" value="zf-PARP"/>
    <property type="match status" value="1"/>
</dbReference>
<name>A0A183N6Z8_9TREM</name>
<evidence type="ECO:0000256" key="3">
    <source>
        <dbReference type="ARBA" id="ARBA00022771"/>
    </source>
</evidence>
<organism evidence="7 8">
    <name type="scientific">Schistosoma margrebowiei</name>
    <dbReference type="NCBI Taxonomy" id="48269"/>
    <lineage>
        <taxon>Eukaryota</taxon>
        <taxon>Metazoa</taxon>
        <taxon>Spiralia</taxon>
        <taxon>Lophotrochozoa</taxon>
        <taxon>Platyhelminthes</taxon>
        <taxon>Trematoda</taxon>
        <taxon>Digenea</taxon>
        <taxon>Strigeidida</taxon>
        <taxon>Schistosomatoidea</taxon>
        <taxon>Schistosomatidae</taxon>
        <taxon>Schistosoma</taxon>
    </lineage>
</organism>